<dbReference type="InterPro" id="IPR017938">
    <property type="entry name" value="Riboflavin_synthase-like_b-brl"/>
</dbReference>
<dbReference type="InterPro" id="IPR001433">
    <property type="entry name" value="OxRdtase_FAD/NAD-bd"/>
</dbReference>
<dbReference type="InterPro" id="IPR039261">
    <property type="entry name" value="FNR_nucleotide-bd"/>
</dbReference>
<dbReference type="SUPFAM" id="SSF63380">
    <property type="entry name" value="Riboflavin synthase domain-like"/>
    <property type="match status" value="1"/>
</dbReference>
<keyword evidence="1" id="KW-0472">Membrane</keyword>
<dbReference type="Gene3D" id="3.40.50.80">
    <property type="entry name" value="Nucleotide-binding domain of ferredoxin-NADP reductase (FNR) module"/>
    <property type="match status" value="1"/>
</dbReference>
<feature type="transmembrane region" description="Helical" evidence="1">
    <location>
        <begin position="439"/>
        <end position="459"/>
    </location>
</feature>
<accession>A0A3B1A1F6</accession>
<dbReference type="EMBL" id="UOFT01000062">
    <property type="protein sequence ID" value="VAW97871.1"/>
    <property type="molecule type" value="Genomic_DNA"/>
</dbReference>
<dbReference type="Gene3D" id="2.40.30.10">
    <property type="entry name" value="Translation factors"/>
    <property type="match status" value="1"/>
</dbReference>
<sequence>MSELEDHPGYNEDDLLCHCMSIKRGAVTSLFKKSRRAINLDGLIGRSGAGSVCTGCHPLLKEIVGENVWSFVTVSSIETLSTDFKTYRFETKGQPFYPAKAGQHIIVQAYINGQWELRRYTLTTPAEETRYREITVKRKSAGIMSNWLHNISESENLIRISQPIGDATPELVSNTPLVCLVGGIGLTPALSIVRTLSQREECGRDLKLDYSVKTDSDLVYKNEILEIVEQNKNISVTFRITNEAGYINQNDINTLVSQNPGSDFYICGPTEFSNTIIYYLDKANVYPDKISLENFTAPEQQQLNSSKSYYYIGLLFFILFSAQLALDIKFSWLENLQMTESYKIYSGLFLALYILSQFIMPYNKSCKVPHVTARIYQRHKFRGAFAPLIFYFHSTSLGSSYLLLLSAVYFSNFLLGLFNHERIKHSIRRLNYFKYWLSVHIALSVLLVGLVGFHTYIVASY</sequence>
<dbReference type="PRINTS" id="PR00410">
    <property type="entry name" value="PHEHYDRXLASE"/>
</dbReference>
<evidence type="ECO:0000256" key="1">
    <source>
        <dbReference type="SAM" id="Phobius"/>
    </source>
</evidence>
<dbReference type="Pfam" id="PF00175">
    <property type="entry name" value="NAD_binding_1"/>
    <property type="match status" value="1"/>
</dbReference>
<keyword evidence="1" id="KW-0812">Transmembrane</keyword>
<protein>
    <recommendedName>
        <fullName evidence="2">FAD-binding FR-type domain-containing protein</fullName>
    </recommendedName>
</protein>
<evidence type="ECO:0000259" key="2">
    <source>
        <dbReference type="PROSITE" id="PS51384"/>
    </source>
</evidence>
<dbReference type="InterPro" id="IPR050415">
    <property type="entry name" value="MRET"/>
</dbReference>
<gene>
    <name evidence="3" type="ORF">MNBD_GAMMA23-2506</name>
</gene>
<dbReference type="PANTHER" id="PTHR47354">
    <property type="entry name" value="NADH OXIDOREDUCTASE HCR"/>
    <property type="match status" value="1"/>
</dbReference>
<dbReference type="AlphaFoldDB" id="A0A3B1A1F6"/>
<reference evidence="3" key="1">
    <citation type="submission" date="2018-06" db="EMBL/GenBank/DDBJ databases">
        <authorList>
            <person name="Zhirakovskaya E."/>
        </authorList>
    </citation>
    <scope>NUCLEOTIDE SEQUENCE</scope>
</reference>
<name>A0A3B1A1F6_9ZZZZ</name>
<feature type="domain" description="FAD-binding FR-type" evidence="2">
    <location>
        <begin position="67"/>
        <end position="170"/>
    </location>
</feature>
<organism evidence="3">
    <name type="scientific">hydrothermal vent metagenome</name>
    <dbReference type="NCBI Taxonomy" id="652676"/>
    <lineage>
        <taxon>unclassified sequences</taxon>
        <taxon>metagenomes</taxon>
        <taxon>ecological metagenomes</taxon>
    </lineage>
</organism>
<feature type="transmembrane region" description="Helical" evidence="1">
    <location>
        <begin position="309"/>
        <end position="330"/>
    </location>
</feature>
<dbReference type="SUPFAM" id="SSF52343">
    <property type="entry name" value="Ferredoxin reductase-like, C-terminal NADP-linked domain"/>
    <property type="match status" value="1"/>
</dbReference>
<proteinExistence type="predicted"/>
<dbReference type="InterPro" id="IPR008333">
    <property type="entry name" value="Cbr1-like_FAD-bd_dom"/>
</dbReference>
<dbReference type="PANTHER" id="PTHR47354:SF5">
    <property type="entry name" value="PROTEIN RFBI"/>
    <property type="match status" value="1"/>
</dbReference>
<dbReference type="GO" id="GO:0016491">
    <property type="term" value="F:oxidoreductase activity"/>
    <property type="evidence" value="ECO:0007669"/>
    <property type="project" value="InterPro"/>
</dbReference>
<keyword evidence="1" id="KW-1133">Transmembrane helix</keyword>
<dbReference type="PROSITE" id="PS51384">
    <property type="entry name" value="FAD_FR"/>
    <property type="match status" value="1"/>
</dbReference>
<dbReference type="InterPro" id="IPR017927">
    <property type="entry name" value="FAD-bd_FR_type"/>
</dbReference>
<dbReference type="Pfam" id="PF00970">
    <property type="entry name" value="FAD_binding_6"/>
    <property type="match status" value="1"/>
</dbReference>
<feature type="transmembrane region" description="Helical" evidence="1">
    <location>
        <begin position="400"/>
        <end position="418"/>
    </location>
</feature>
<evidence type="ECO:0000313" key="3">
    <source>
        <dbReference type="EMBL" id="VAW97871.1"/>
    </source>
</evidence>
<feature type="transmembrane region" description="Helical" evidence="1">
    <location>
        <begin position="342"/>
        <end position="360"/>
    </location>
</feature>